<dbReference type="EMBL" id="CP006019">
    <property type="protein sequence ID" value="AIF69630.1"/>
    <property type="molecule type" value="Genomic_DNA"/>
</dbReference>
<proteinExistence type="predicted"/>
<dbReference type="AlphaFoldDB" id="A0A075LSB6"/>
<evidence type="ECO:0000313" key="3">
    <source>
        <dbReference type="EMBL" id="AIF69630.1"/>
    </source>
</evidence>
<dbReference type="STRING" id="1343739.PAP_06150"/>
<protein>
    <submittedName>
        <fullName evidence="3">Uncharacterized protein</fullName>
    </submittedName>
</protein>
<dbReference type="GeneID" id="24842351"/>
<evidence type="ECO:0000313" key="4">
    <source>
        <dbReference type="Proteomes" id="UP000027981"/>
    </source>
</evidence>
<dbReference type="RefSeq" id="WP_048165168.1">
    <property type="nucleotide sequence ID" value="NZ_CP006019.1"/>
</dbReference>
<accession>A0A075LSB6</accession>
<keyword evidence="4" id="KW-1185">Reference proteome</keyword>
<dbReference type="OrthoDB" id="380858at2157"/>
<reference evidence="3 4" key="2">
    <citation type="journal article" date="2015" name="Genome Announc.">
        <title>Complete Genome Sequence of Hyperthermophilic Piezophilic Archaeon Palaeococcus pacificus DY20341T, Isolated from Deep-Sea Hydrothermal Sediments.</title>
        <authorList>
            <person name="Zeng X."/>
            <person name="Jebbar M."/>
            <person name="Shao Z."/>
        </authorList>
    </citation>
    <scope>NUCLEOTIDE SEQUENCE [LARGE SCALE GENOMIC DNA]</scope>
    <source>
        <strain evidence="3 4">DY20341</strain>
    </source>
</reference>
<sequence length="490" mass="58012">MAKDRAINVTIWKDIYGAPLLIGGKDMWRALDTKTGERITASEAARKVGESYEARHQAYVEKRFVCPACKMEVSLRKSKSGRWYFSHVPTKNGCEYYYWSEKEEWAEELHDEFKLWLKERLSIQRIKVEAEEIMDFNKYKLIPDLYFETGGRKVAVEVVVSSPRTKEEILEKSRRYAEQDIYVLWIFYWKFKRSDGVTVTDLARASLNEQKVNKRMFRKDSLFRLIHALNRGIILFFEDEPTISGDPYSVVAMHLLWDDNSGSLLGLMPWVLNYKQPLELSFKFKDLKKVKRWPDGKVINGPFKIALVSNAYPQKHVAILGYYFEKRGYRIRLGISIGSGIAHRFYLRKGKKYWWGVIPLYWKRYGKSWKWIISVSDSWPEEKLLTRKDLYRMFYLVLDNLKRKLRDNVPSEILNQPLLAWNHKLGVGYFLGITFSEFWEHKYPKMVFIEEDLLFLKSIGALKFENIEKIENSQSKKSKQRKSLKISKKT</sequence>
<dbReference type="Proteomes" id="UP000027981">
    <property type="component" value="Chromosome"/>
</dbReference>
<evidence type="ECO:0000259" key="1">
    <source>
        <dbReference type="Pfam" id="PF06054"/>
    </source>
</evidence>
<name>A0A075LSB6_9EURY</name>
<dbReference type="KEGG" id="ppac:PAP_06150"/>
<organism evidence="3 4">
    <name type="scientific">Palaeococcus pacificus DY20341</name>
    <dbReference type="NCBI Taxonomy" id="1343739"/>
    <lineage>
        <taxon>Archaea</taxon>
        <taxon>Methanobacteriati</taxon>
        <taxon>Methanobacteriota</taxon>
        <taxon>Thermococci</taxon>
        <taxon>Thermococcales</taxon>
        <taxon>Thermococcaceae</taxon>
        <taxon>Palaeococcus</taxon>
    </lineage>
</organism>
<evidence type="ECO:0000259" key="2">
    <source>
        <dbReference type="Pfam" id="PF25169"/>
    </source>
</evidence>
<dbReference type="HOGENOM" id="CLU_556247_0_0_2"/>
<feature type="domain" description="DUF7830" evidence="2">
    <location>
        <begin position="46"/>
        <end position="95"/>
    </location>
</feature>
<reference evidence="4" key="1">
    <citation type="submission" date="2013-06" db="EMBL/GenBank/DDBJ databases">
        <title>Complete Genome Sequence of Hyperthermophilic Palaeococcus pacificus DY20341T, Isolated from a Deep-Sea Hydrothermal Sediments.</title>
        <authorList>
            <person name="Zeng X."/>
            <person name="Shao Z."/>
        </authorList>
    </citation>
    <scope>NUCLEOTIDE SEQUENCE [LARGE SCALE GENOMIC DNA]</scope>
    <source>
        <strain evidence="4">DY20341</strain>
    </source>
</reference>
<dbReference type="Pfam" id="PF25169">
    <property type="entry name" value="DUF7830"/>
    <property type="match status" value="1"/>
</dbReference>
<dbReference type="Pfam" id="PF06054">
    <property type="entry name" value="CoiA_nuc"/>
    <property type="match status" value="1"/>
</dbReference>
<gene>
    <name evidence="3" type="ORF">PAP_06150</name>
</gene>
<feature type="domain" description="Competence protein CoiA nuclease-like" evidence="1">
    <location>
        <begin position="109"/>
        <end position="214"/>
    </location>
</feature>
<dbReference type="InterPro" id="IPR010330">
    <property type="entry name" value="CoiA_nuc"/>
</dbReference>
<dbReference type="InterPro" id="IPR057152">
    <property type="entry name" value="DUF7830"/>
</dbReference>